<name>A0ABW1P9K8_9PSEU</name>
<evidence type="ECO:0000256" key="5">
    <source>
        <dbReference type="ARBA" id="ARBA00022842"/>
    </source>
</evidence>
<dbReference type="PRINTS" id="PR00377">
    <property type="entry name" value="IMPHPHTASES"/>
</dbReference>
<dbReference type="SUPFAM" id="SSF56655">
    <property type="entry name" value="Carbohydrate phosphatase"/>
    <property type="match status" value="1"/>
</dbReference>
<dbReference type="EC" id="3.1.3.25" evidence="2"/>
<dbReference type="PROSITE" id="PS00629">
    <property type="entry name" value="IMP_1"/>
    <property type="match status" value="1"/>
</dbReference>
<dbReference type="PANTHER" id="PTHR20854:SF4">
    <property type="entry name" value="INOSITOL-1-MONOPHOSPHATASE-RELATED"/>
    <property type="match status" value="1"/>
</dbReference>
<dbReference type="EMBL" id="JBHSQO010000024">
    <property type="protein sequence ID" value="MFC6092040.1"/>
    <property type="molecule type" value="Genomic_DNA"/>
</dbReference>
<dbReference type="InterPro" id="IPR020550">
    <property type="entry name" value="Inositol_monophosphatase_CS"/>
</dbReference>
<gene>
    <name evidence="6" type="ORF">ACFP3R_22455</name>
</gene>
<dbReference type="InterPro" id="IPR020583">
    <property type="entry name" value="Inositol_monoP_metal-BS"/>
</dbReference>
<evidence type="ECO:0000313" key="6">
    <source>
        <dbReference type="EMBL" id="MFC6092040.1"/>
    </source>
</evidence>
<dbReference type="Gene3D" id="3.30.540.10">
    <property type="entry name" value="Fructose-1,6-Bisphosphatase, subunit A, domain 1"/>
    <property type="match status" value="1"/>
</dbReference>
<reference evidence="7" key="1">
    <citation type="journal article" date="2019" name="Int. J. Syst. Evol. Microbiol.">
        <title>The Global Catalogue of Microorganisms (GCM) 10K type strain sequencing project: providing services to taxonomists for standard genome sequencing and annotation.</title>
        <authorList>
            <consortium name="The Broad Institute Genomics Platform"/>
            <consortium name="The Broad Institute Genome Sequencing Center for Infectious Disease"/>
            <person name="Wu L."/>
            <person name="Ma J."/>
        </authorList>
    </citation>
    <scope>NUCLEOTIDE SEQUENCE [LARGE SCALE GENOMIC DNA]</scope>
    <source>
        <strain evidence="7">CGMCC 4.7246</strain>
    </source>
</reference>
<comment type="catalytic activity">
    <reaction evidence="1">
        <text>a myo-inositol phosphate + H2O = myo-inositol + phosphate</text>
        <dbReference type="Rhea" id="RHEA:24056"/>
        <dbReference type="ChEBI" id="CHEBI:15377"/>
        <dbReference type="ChEBI" id="CHEBI:17268"/>
        <dbReference type="ChEBI" id="CHEBI:43474"/>
        <dbReference type="ChEBI" id="CHEBI:84139"/>
        <dbReference type="EC" id="3.1.3.25"/>
    </reaction>
</comment>
<sequence>MKQPLNQVAEIAQKAVAIANDLIRTSRPQIITEKSDRDTYTDIDLTIERSIRTFLAEATPELSFYGEEESYNEESLLDGATWVLDPVDGTSNYVHGIPLCAVSLALVIDGKCELASISLPFTNLHYRAIKGEGAYVNNHKIQVSDTRSLRSAIISIGDYATGAESEEKNRSRIAITAALADSAERVRMFGSAAHDFTWTAEGRIDATVILSNKVWDVASGALIASEAGAVLLDKNGQPYSNASKSVVAVTPGIASELMGLLAGIE</sequence>
<evidence type="ECO:0000256" key="1">
    <source>
        <dbReference type="ARBA" id="ARBA00001033"/>
    </source>
</evidence>
<dbReference type="RefSeq" id="WP_380638334.1">
    <property type="nucleotide sequence ID" value="NZ_JBHSQO010000024.1"/>
</dbReference>
<organism evidence="6 7">
    <name type="scientific">Saccharothrix lopnurensis</name>
    <dbReference type="NCBI Taxonomy" id="1670621"/>
    <lineage>
        <taxon>Bacteria</taxon>
        <taxon>Bacillati</taxon>
        <taxon>Actinomycetota</taxon>
        <taxon>Actinomycetes</taxon>
        <taxon>Pseudonocardiales</taxon>
        <taxon>Pseudonocardiaceae</taxon>
        <taxon>Saccharothrix</taxon>
    </lineage>
</organism>
<dbReference type="Gene3D" id="3.40.190.80">
    <property type="match status" value="1"/>
</dbReference>
<dbReference type="PROSITE" id="PS00630">
    <property type="entry name" value="IMP_2"/>
    <property type="match status" value="1"/>
</dbReference>
<keyword evidence="3" id="KW-0479">Metal-binding</keyword>
<protein>
    <recommendedName>
        <fullName evidence="2">inositol-phosphate phosphatase</fullName>
        <ecNumber evidence="2">3.1.3.25</ecNumber>
    </recommendedName>
</protein>
<dbReference type="PANTHER" id="PTHR20854">
    <property type="entry name" value="INOSITOL MONOPHOSPHATASE"/>
    <property type="match status" value="1"/>
</dbReference>
<dbReference type="Pfam" id="PF00459">
    <property type="entry name" value="Inositol_P"/>
    <property type="match status" value="1"/>
</dbReference>
<keyword evidence="7" id="KW-1185">Reference proteome</keyword>
<evidence type="ECO:0000256" key="4">
    <source>
        <dbReference type="ARBA" id="ARBA00022801"/>
    </source>
</evidence>
<keyword evidence="4" id="KW-0378">Hydrolase</keyword>
<dbReference type="Proteomes" id="UP001596220">
    <property type="component" value="Unassembled WGS sequence"/>
</dbReference>
<comment type="caution">
    <text evidence="6">The sequence shown here is derived from an EMBL/GenBank/DDBJ whole genome shotgun (WGS) entry which is preliminary data.</text>
</comment>
<dbReference type="InterPro" id="IPR000760">
    <property type="entry name" value="Inositol_monophosphatase-like"/>
</dbReference>
<evidence type="ECO:0000313" key="7">
    <source>
        <dbReference type="Proteomes" id="UP001596220"/>
    </source>
</evidence>
<proteinExistence type="predicted"/>
<accession>A0ABW1P9K8</accession>
<keyword evidence="5" id="KW-0460">Magnesium</keyword>
<evidence type="ECO:0000256" key="2">
    <source>
        <dbReference type="ARBA" id="ARBA00013106"/>
    </source>
</evidence>
<evidence type="ECO:0000256" key="3">
    <source>
        <dbReference type="ARBA" id="ARBA00022723"/>
    </source>
</evidence>